<evidence type="ECO:0000256" key="6">
    <source>
        <dbReference type="ARBA" id="ARBA00022840"/>
    </source>
</evidence>
<dbReference type="SMART" id="SM00387">
    <property type="entry name" value="HATPase_c"/>
    <property type="match status" value="1"/>
</dbReference>
<evidence type="ECO:0000256" key="5">
    <source>
        <dbReference type="ARBA" id="ARBA00022777"/>
    </source>
</evidence>
<dbReference type="AlphaFoldDB" id="A0A6G9AQD6"/>
<evidence type="ECO:0000256" key="2">
    <source>
        <dbReference type="ARBA" id="ARBA00012438"/>
    </source>
</evidence>
<comment type="catalytic activity">
    <reaction evidence="1">
        <text>ATP + protein L-histidine = ADP + protein N-phospho-L-histidine.</text>
        <dbReference type="EC" id="2.7.13.3"/>
    </reaction>
</comment>
<dbReference type="KEGG" id="spib:G8759_19760"/>
<dbReference type="PANTHER" id="PTHR42878">
    <property type="entry name" value="TWO-COMPONENT HISTIDINE KINASE"/>
    <property type="match status" value="1"/>
</dbReference>
<keyword evidence="5" id="KW-0418">Kinase</keyword>
<keyword evidence="4" id="KW-0547">Nucleotide-binding</keyword>
<dbReference type="EC" id="2.7.13.3" evidence="2"/>
<evidence type="ECO:0000313" key="10">
    <source>
        <dbReference type="Proteomes" id="UP000501802"/>
    </source>
</evidence>
<evidence type="ECO:0000256" key="1">
    <source>
        <dbReference type="ARBA" id="ARBA00000085"/>
    </source>
</evidence>
<dbReference type="InterPro" id="IPR036890">
    <property type="entry name" value="HATPase_C_sf"/>
</dbReference>
<dbReference type="GO" id="GO:0000156">
    <property type="term" value="F:phosphorelay response regulator activity"/>
    <property type="evidence" value="ECO:0007669"/>
    <property type="project" value="TreeGrafter"/>
</dbReference>
<reference evidence="9 10" key="1">
    <citation type="submission" date="2020-03" db="EMBL/GenBank/DDBJ databases">
        <authorList>
            <person name="Kim M.K."/>
        </authorList>
    </citation>
    <scope>NUCLEOTIDE SEQUENCE [LARGE SCALE GENOMIC DNA]</scope>
    <source>
        <strain evidence="9 10">BT328</strain>
    </source>
</reference>
<protein>
    <recommendedName>
        <fullName evidence="2">histidine kinase</fullName>
        <ecNumber evidence="2">2.7.13.3</ecNumber>
    </recommendedName>
</protein>
<feature type="domain" description="Histidine kinase" evidence="8">
    <location>
        <begin position="1"/>
        <end position="144"/>
    </location>
</feature>
<dbReference type="RefSeq" id="WP_167211242.1">
    <property type="nucleotide sequence ID" value="NZ_CP050063.1"/>
</dbReference>
<keyword evidence="6 9" id="KW-0067">ATP-binding</keyword>
<name>A0A6G9AQD6_9BACT</name>
<dbReference type="InterPro" id="IPR003594">
    <property type="entry name" value="HATPase_dom"/>
</dbReference>
<dbReference type="GO" id="GO:0005524">
    <property type="term" value="F:ATP binding"/>
    <property type="evidence" value="ECO:0007669"/>
    <property type="project" value="UniProtKB-KW"/>
</dbReference>
<dbReference type="PANTHER" id="PTHR42878:SF7">
    <property type="entry name" value="SENSOR HISTIDINE KINASE GLRK"/>
    <property type="match status" value="1"/>
</dbReference>
<dbReference type="PRINTS" id="PR00344">
    <property type="entry name" value="BCTRLSENSOR"/>
</dbReference>
<evidence type="ECO:0000256" key="7">
    <source>
        <dbReference type="ARBA" id="ARBA00023012"/>
    </source>
</evidence>
<dbReference type="GO" id="GO:0004673">
    <property type="term" value="F:protein histidine kinase activity"/>
    <property type="evidence" value="ECO:0007669"/>
    <property type="project" value="UniProtKB-EC"/>
</dbReference>
<dbReference type="PROSITE" id="PS50109">
    <property type="entry name" value="HIS_KIN"/>
    <property type="match status" value="1"/>
</dbReference>
<evidence type="ECO:0000313" key="9">
    <source>
        <dbReference type="EMBL" id="QIP14687.1"/>
    </source>
</evidence>
<sequence length="145" mass="16017">MKARNATFRSEPLPLVKGIPVQLEHVFYHLLANALKFSKQAEAPVISVSVRELSKSQLSHPLLSVTESDFVEIQIQDNGIGIERSQLEKIFDIFSQVPFNSVREGEGFGLAYCRKIIRNHSGIISAQSELGKGTTLSIILPLAKS</sequence>
<organism evidence="9 10">
    <name type="scientific">Spirosoma aureum</name>
    <dbReference type="NCBI Taxonomy" id="2692134"/>
    <lineage>
        <taxon>Bacteria</taxon>
        <taxon>Pseudomonadati</taxon>
        <taxon>Bacteroidota</taxon>
        <taxon>Cytophagia</taxon>
        <taxon>Cytophagales</taxon>
        <taxon>Cytophagaceae</taxon>
        <taxon>Spirosoma</taxon>
    </lineage>
</organism>
<dbReference type="Proteomes" id="UP000501802">
    <property type="component" value="Chromosome"/>
</dbReference>
<dbReference type="InterPro" id="IPR005467">
    <property type="entry name" value="His_kinase_dom"/>
</dbReference>
<keyword evidence="10" id="KW-1185">Reference proteome</keyword>
<proteinExistence type="predicted"/>
<evidence type="ECO:0000256" key="3">
    <source>
        <dbReference type="ARBA" id="ARBA00022679"/>
    </source>
</evidence>
<gene>
    <name evidence="9" type="ORF">G8759_19760</name>
</gene>
<evidence type="ECO:0000259" key="8">
    <source>
        <dbReference type="PROSITE" id="PS50109"/>
    </source>
</evidence>
<dbReference type="Pfam" id="PF02518">
    <property type="entry name" value="HATPase_c"/>
    <property type="match status" value="1"/>
</dbReference>
<dbReference type="SUPFAM" id="SSF55874">
    <property type="entry name" value="ATPase domain of HSP90 chaperone/DNA topoisomerase II/histidine kinase"/>
    <property type="match status" value="1"/>
</dbReference>
<dbReference type="GO" id="GO:0030295">
    <property type="term" value="F:protein kinase activator activity"/>
    <property type="evidence" value="ECO:0007669"/>
    <property type="project" value="TreeGrafter"/>
</dbReference>
<keyword evidence="3" id="KW-0808">Transferase</keyword>
<dbReference type="InterPro" id="IPR004358">
    <property type="entry name" value="Sig_transdc_His_kin-like_C"/>
</dbReference>
<dbReference type="GO" id="GO:0007234">
    <property type="term" value="P:osmosensory signaling via phosphorelay pathway"/>
    <property type="evidence" value="ECO:0007669"/>
    <property type="project" value="TreeGrafter"/>
</dbReference>
<dbReference type="Gene3D" id="3.30.565.10">
    <property type="entry name" value="Histidine kinase-like ATPase, C-terminal domain"/>
    <property type="match status" value="1"/>
</dbReference>
<accession>A0A6G9AQD6</accession>
<dbReference type="EMBL" id="CP050063">
    <property type="protein sequence ID" value="QIP14687.1"/>
    <property type="molecule type" value="Genomic_DNA"/>
</dbReference>
<evidence type="ECO:0000256" key="4">
    <source>
        <dbReference type="ARBA" id="ARBA00022741"/>
    </source>
</evidence>
<dbReference type="InterPro" id="IPR050351">
    <property type="entry name" value="BphY/WalK/GraS-like"/>
</dbReference>
<keyword evidence="7" id="KW-0902">Two-component regulatory system</keyword>